<dbReference type="Proteomes" id="UP000019141">
    <property type="component" value="Unassembled WGS sequence"/>
</dbReference>
<dbReference type="AlphaFoldDB" id="W4LQ66"/>
<keyword evidence="2" id="KW-1185">Reference proteome</keyword>
<dbReference type="HOGENOM" id="CLU_3059649_0_0_7"/>
<name>W4LQ66_ENTF1</name>
<reference evidence="1 2" key="1">
    <citation type="journal article" date="2014" name="Nature">
        <title>An environmental bacterial taxon with a large and distinct metabolic repertoire.</title>
        <authorList>
            <person name="Wilson M.C."/>
            <person name="Mori T."/>
            <person name="Ruckert C."/>
            <person name="Uria A.R."/>
            <person name="Helf M.J."/>
            <person name="Takada K."/>
            <person name="Gernert C."/>
            <person name="Steffens U.A."/>
            <person name="Heycke N."/>
            <person name="Schmitt S."/>
            <person name="Rinke C."/>
            <person name="Helfrich E.J."/>
            <person name="Brachmann A.O."/>
            <person name="Gurgui C."/>
            <person name="Wakimoto T."/>
            <person name="Kracht M."/>
            <person name="Crusemann M."/>
            <person name="Hentschel U."/>
            <person name="Abe I."/>
            <person name="Matsunaga S."/>
            <person name="Kalinowski J."/>
            <person name="Takeyama H."/>
            <person name="Piel J."/>
        </authorList>
    </citation>
    <scope>NUCLEOTIDE SEQUENCE [LARGE SCALE GENOMIC DNA]</scope>
    <source>
        <strain evidence="2">TSY1</strain>
    </source>
</reference>
<evidence type="ECO:0000313" key="1">
    <source>
        <dbReference type="EMBL" id="ETW99561.1"/>
    </source>
</evidence>
<organism evidence="1 2">
    <name type="scientific">Entotheonella factor</name>
    <dbReference type="NCBI Taxonomy" id="1429438"/>
    <lineage>
        <taxon>Bacteria</taxon>
        <taxon>Pseudomonadati</taxon>
        <taxon>Nitrospinota/Tectimicrobiota group</taxon>
        <taxon>Candidatus Tectimicrobiota</taxon>
        <taxon>Candidatus Entotheonellia</taxon>
        <taxon>Candidatus Entotheonellales</taxon>
        <taxon>Candidatus Entotheonellaceae</taxon>
        <taxon>Candidatus Entotheonella</taxon>
    </lineage>
</organism>
<proteinExistence type="predicted"/>
<evidence type="ECO:0000313" key="2">
    <source>
        <dbReference type="Proteomes" id="UP000019141"/>
    </source>
</evidence>
<comment type="caution">
    <text evidence="1">The sequence shown here is derived from an EMBL/GenBank/DDBJ whole genome shotgun (WGS) entry which is preliminary data.</text>
</comment>
<dbReference type="EMBL" id="AZHW01000432">
    <property type="protein sequence ID" value="ETW99561.1"/>
    <property type="molecule type" value="Genomic_DNA"/>
</dbReference>
<evidence type="ECO:0008006" key="3">
    <source>
        <dbReference type="Google" id="ProtNLM"/>
    </source>
</evidence>
<sequence>MKLTLQLQLLPTPDQHRALLDTMKAFNAAATYAAKVAFEDQVFNQQPIHKRCY</sequence>
<accession>W4LQ66</accession>
<gene>
    <name evidence="1" type="ORF">ETSY1_14510</name>
</gene>
<protein>
    <recommendedName>
        <fullName evidence="3">Transposase putative helix-turn-helix domain-containing protein</fullName>
    </recommendedName>
</protein>